<dbReference type="AlphaFoldDB" id="A0A2U1MCW1"/>
<dbReference type="STRING" id="35608.A0A2U1MCW1"/>
<feature type="domain" description="HAT C-terminal dimerisation" evidence="1">
    <location>
        <begin position="420"/>
        <end position="487"/>
    </location>
</feature>
<dbReference type="InterPro" id="IPR012337">
    <property type="entry name" value="RNaseH-like_sf"/>
</dbReference>
<dbReference type="Pfam" id="PF05699">
    <property type="entry name" value="Dimer_Tnp_hAT"/>
    <property type="match status" value="1"/>
</dbReference>
<name>A0A2U1MCW1_ARTAN</name>
<dbReference type="EMBL" id="PKPP01005721">
    <property type="protein sequence ID" value="PWA59100.1"/>
    <property type="molecule type" value="Genomic_DNA"/>
</dbReference>
<organism evidence="2 3">
    <name type="scientific">Artemisia annua</name>
    <name type="common">Sweet wormwood</name>
    <dbReference type="NCBI Taxonomy" id="35608"/>
    <lineage>
        <taxon>Eukaryota</taxon>
        <taxon>Viridiplantae</taxon>
        <taxon>Streptophyta</taxon>
        <taxon>Embryophyta</taxon>
        <taxon>Tracheophyta</taxon>
        <taxon>Spermatophyta</taxon>
        <taxon>Magnoliopsida</taxon>
        <taxon>eudicotyledons</taxon>
        <taxon>Gunneridae</taxon>
        <taxon>Pentapetalae</taxon>
        <taxon>asterids</taxon>
        <taxon>campanulids</taxon>
        <taxon>Asterales</taxon>
        <taxon>Asteraceae</taxon>
        <taxon>Asteroideae</taxon>
        <taxon>Anthemideae</taxon>
        <taxon>Artemisiinae</taxon>
        <taxon>Artemisia</taxon>
    </lineage>
</organism>
<dbReference type="PANTHER" id="PTHR32166:SF88">
    <property type="entry name" value="HAT TRANSPOSON SUPERFAMILY"/>
    <property type="match status" value="1"/>
</dbReference>
<proteinExistence type="predicted"/>
<keyword evidence="3" id="KW-1185">Reference proteome</keyword>
<dbReference type="InterPro" id="IPR008906">
    <property type="entry name" value="HATC_C_dom"/>
</dbReference>
<protein>
    <submittedName>
        <fullName evidence="2">HAT transposon superfamily</fullName>
    </submittedName>
</protein>
<dbReference type="OrthoDB" id="645489at2759"/>
<gene>
    <name evidence="2" type="ORF">CTI12_AA394270</name>
</gene>
<dbReference type="GO" id="GO:0046983">
    <property type="term" value="F:protein dimerization activity"/>
    <property type="evidence" value="ECO:0007669"/>
    <property type="project" value="InterPro"/>
</dbReference>
<dbReference type="Proteomes" id="UP000245207">
    <property type="component" value="Unassembled WGS sequence"/>
</dbReference>
<evidence type="ECO:0000313" key="2">
    <source>
        <dbReference type="EMBL" id="PWA59100.1"/>
    </source>
</evidence>
<dbReference type="PANTHER" id="PTHR32166">
    <property type="entry name" value="OSJNBA0013A04.12 PROTEIN"/>
    <property type="match status" value="1"/>
</dbReference>
<accession>A0A2U1MCW1</accession>
<comment type="caution">
    <text evidence="2">The sequence shown here is derived from an EMBL/GenBank/DDBJ whole genome shotgun (WGS) entry which is preliminary data.</text>
</comment>
<dbReference type="SUPFAM" id="SSF53098">
    <property type="entry name" value="Ribonuclease H-like"/>
    <property type="match status" value="1"/>
</dbReference>
<reference evidence="2 3" key="1">
    <citation type="journal article" date="2018" name="Mol. Plant">
        <title>The genome of Artemisia annua provides insight into the evolution of Asteraceae family and artemisinin biosynthesis.</title>
        <authorList>
            <person name="Shen Q."/>
            <person name="Zhang L."/>
            <person name="Liao Z."/>
            <person name="Wang S."/>
            <person name="Yan T."/>
            <person name="Shi P."/>
            <person name="Liu M."/>
            <person name="Fu X."/>
            <person name="Pan Q."/>
            <person name="Wang Y."/>
            <person name="Lv Z."/>
            <person name="Lu X."/>
            <person name="Zhang F."/>
            <person name="Jiang W."/>
            <person name="Ma Y."/>
            <person name="Chen M."/>
            <person name="Hao X."/>
            <person name="Li L."/>
            <person name="Tang Y."/>
            <person name="Lv G."/>
            <person name="Zhou Y."/>
            <person name="Sun X."/>
            <person name="Brodelius P.E."/>
            <person name="Rose J.K.C."/>
            <person name="Tang K."/>
        </authorList>
    </citation>
    <scope>NUCLEOTIDE SEQUENCE [LARGE SCALE GENOMIC DNA]</scope>
    <source>
        <strain evidence="3">cv. Huhao1</strain>
        <tissue evidence="2">Leaf</tissue>
    </source>
</reference>
<sequence>MDLEQVAVNPKKHDPAWKHCEMYKSRIDGKVQLKCIYCGKMFKGGGIHRIKEHLAGHKGNGTTCLHVHPDVRLLMHHSLNGHGIVKNRKKKLKLANETDSFDLNYINGNDNNDNEDVLLTVTANESVDPSGSVVSNDKTSVVVGRRKKGGRVRKGSVSLAIGRFLFDVGVSLDAVNSVHFQPMIDAIASQGSGVVGPTYHDMRGWILKNMVQEVRGDVDQCMGTLVGPTRSSTDFLTLKRMVSVKHNLQSMVASDEWMECMYSKNEEGCPTLDDISNPLFWSMCSVITQLTDPLLRLRRIVSCKKTPGMGYVYAGVYRAKEAIKKELVDKKNYMVYWNIIDRRWGQLHRHPLHMAGFYLNPKFFYSTEGDIHYQIRLSVYDCVEKLILDTKIQDKIMRETASYREAAGDFGRKIAIRGRNTLFPAEWWSTYGGACPNMLRFAIRILSQTCSLVRCMPNNIPFQQMHETKNYVEYQRLSDIVFVKYNMRLKQMLMNKEQDNPDPFSYDNIKSVEAWVTEREIHADDVGSSDWMTVEPPLGPQVDDIEALGEGFGDQEIFDGLKDGEDENGENNVQL</sequence>
<evidence type="ECO:0000259" key="1">
    <source>
        <dbReference type="Pfam" id="PF05699"/>
    </source>
</evidence>
<evidence type="ECO:0000313" key="3">
    <source>
        <dbReference type="Proteomes" id="UP000245207"/>
    </source>
</evidence>